<evidence type="ECO:0000256" key="1">
    <source>
        <dbReference type="ARBA" id="ARBA00023170"/>
    </source>
</evidence>
<feature type="domain" description="GAF" evidence="2">
    <location>
        <begin position="24"/>
        <end position="149"/>
    </location>
</feature>
<reference evidence="3 4" key="1">
    <citation type="submission" date="2024-09" db="EMBL/GenBank/DDBJ databases">
        <title>Chromosome-scale assembly of Riccia fluitans.</title>
        <authorList>
            <person name="Paukszto L."/>
            <person name="Sawicki J."/>
            <person name="Karawczyk K."/>
            <person name="Piernik-Szablinska J."/>
            <person name="Szczecinska M."/>
            <person name="Mazdziarz M."/>
        </authorList>
    </citation>
    <scope>NUCLEOTIDE SEQUENCE [LARGE SCALE GENOMIC DNA]</scope>
    <source>
        <strain evidence="3">Rf_01</strain>
        <tissue evidence="3">Aerial parts of the thallus</tissue>
    </source>
</reference>
<proteinExistence type="predicted"/>
<dbReference type="EMBL" id="JBHFFA010000006">
    <property type="protein sequence ID" value="KAL2621690.1"/>
    <property type="molecule type" value="Genomic_DNA"/>
</dbReference>
<name>A0ABD1Y4L1_9MARC</name>
<evidence type="ECO:0000313" key="3">
    <source>
        <dbReference type="EMBL" id="KAL2621690.1"/>
    </source>
</evidence>
<sequence length="151" mass="16777">MTVLQPDKVIAVLEEKSTKGPARKELLQLTADAVRDAGEPYTSVYLYMLHGEELVLEAFAGRETEHQKIQVGHGVCGTAVAERRDQNVPDVRARENYIVCNRFTRSELVVLIRRGDQILGQIDVDSDVLDPFSQDEESALKSVADALGRLL</sequence>
<dbReference type="Gene3D" id="3.30.450.40">
    <property type="match status" value="1"/>
</dbReference>
<dbReference type="AlphaFoldDB" id="A0ABD1Y4L1"/>
<protein>
    <recommendedName>
        <fullName evidence="2">GAF domain-containing protein</fullName>
    </recommendedName>
</protein>
<dbReference type="InterPro" id="IPR003018">
    <property type="entry name" value="GAF"/>
</dbReference>
<gene>
    <name evidence="3" type="ORF">R1flu_001895</name>
</gene>
<keyword evidence="4" id="KW-1185">Reference proteome</keyword>
<keyword evidence="1" id="KW-0675">Receptor</keyword>
<accession>A0ABD1Y4L1</accession>
<dbReference type="Proteomes" id="UP001605036">
    <property type="component" value="Unassembled WGS sequence"/>
</dbReference>
<evidence type="ECO:0000313" key="4">
    <source>
        <dbReference type="Proteomes" id="UP001605036"/>
    </source>
</evidence>
<comment type="caution">
    <text evidence="3">The sequence shown here is derived from an EMBL/GenBank/DDBJ whole genome shotgun (WGS) entry which is preliminary data.</text>
</comment>
<evidence type="ECO:0000259" key="2">
    <source>
        <dbReference type="Pfam" id="PF01590"/>
    </source>
</evidence>
<dbReference type="SUPFAM" id="SSF55781">
    <property type="entry name" value="GAF domain-like"/>
    <property type="match status" value="1"/>
</dbReference>
<dbReference type="InterPro" id="IPR029016">
    <property type="entry name" value="GAF-like_dom_sf"/>
</dbReference>
<dbReference type="Pfam" id="PF01590">
    <property type="entry name" value="GAF"/>
    <property type="match status" value="1"/>
</dbReference>
<organism evidence="3 4">
    <name type="scientific">Riccia fluitans</name>
    <dbReference type="NCBI Taxonomy" id="41844"/>
    <lineage>
        <taxon>Eukaryota</taxon>
        <taxon>Viridiplantae</taxon>
        <taxon>Streptophyta</taxon>
        <taxon>Embryophyta</taxon>
        <taxon>Marchantiophyta</taxon>
        <taxon>Marchantiopsida</taxon>
        <taxon>Marchantiidae</taxon>
        <taxon>Marchantiales</taxon>
        <taxon>Ricciaceae</taxon>
        <taxon>Riccia</taxon>
    </lineage>
</organism>